<comment type="caution">
    <text evidence="8">The sequence shown here is derived from an EMBL/GenBank/DDBJ whole genome shotgun (WGS) entry which is preliminary data.</text>
</comment>
<gene>
    <name evidence="8" type="ORF">B9Z65_1960</name>
</gene>
<accession>A0A2P7YLC7</accession>
<feature type="repeat" description="WD" evidence="6">
    <location>
        <begin position="329"/>
        <end position="371"/>
    </location>
</feature>
<protein>
    <recommendedName>
        <fullName evidence="7">Histone-binding protein RBBP4-like N-terminal domain-containing protein</fullName>
    </recommendedName>
</protein>
<dbReference type="SMART" id="SM00320">
    <property type="entry name" value="WD40"/>
    <property type="match status" value="6"/>
</dbReference>
<feature type="repeat" description="WD" evidence="6">
    <location>
        <begin position="284"/>
        <end position="319"/>
    </location>
</feature>
<evidence type="ECO:0000256" key="3">
    <source>
        <dbReference type="ARBA" id="ARBA00022737"/>
    </source>
</evidence>
<dbReference type="InterPro" id="IPR020472">
    <property type="entry name" value="WD40_PAC1"/>
</dbReference>
<dbReference type="SUPFAM" id="SSF50978">
    <property type="entry name" value="WD40 repeat-like"/>
    <property type="match status" value="1"/>
</dbReference>
<evidence type="ECO:0000256" key="6">
    <source>
        <dbReference type="PROSITE-ProRule" id="PRU00221"/>
    </source>
</evidence>
<evidence type="ECO:0000313" key="8">
    <source>
        <dbReference type="EMBL" id="PSK36777.1"/>
    </source>
</evidence>
<organism evidence="8 9">
    <name type="scientific">Elsinoe australis</name>
    <dbReference type="NCBI Taxonomy" id="40998"/>
    <lineage>
        <taxon>Eukaryota</taxon>
        <taxon>Fungi</taxon>
        <taxon>Dikarya</taxon>
        <taxon>Ascomycota</taxon>
        <taxon>Pezizomycotina</taxon>
        <taxon>Dothideomycetes</taxon>
        <taxon>Dothideomycetidae</taxon>
        <taxon>Myriangiales</taxon>
        <taxon>Elsinoaceae</taxon>
        <taxon>Elsinoe</taxon>
    </lineage>
</organism>
<dbReference type="Pfam" id="PF12265">
    <property type="entry name" value="CAF1C_H4-bd"/>
    <property type="match status" value="1"/>
</dbReference>
<name>A0A2P7YLC7_9PEZI</name>
<dbReference type="STRING" id="40998.A0A2P7YLC7"/>
<dbReference type="Proteomes" id="UP000243723">
    <property type="component" value="Unassembled WGS sequence"/>
</dbReference>
<dbReference type="InterPro" id="IPR019775">
    <property type="entry name" value="WD40_repeat_CS"/>
</dbReference>
<dbReference type="PRINTS" id="PR00320">
    <property type="entry name" value="GPROTEINBRPT"/>
</dbReference>
<dbReference type="PROSITE" id="PS50082">
    <property type="entry name" value="WD_REPEATS_2"/>
    <property type="match status" value="3"/>
</dbReference>
<dbReference type="GO" id="GO:0006325">
    <property type="term" value="P:chromatin organization"/>
    <property type="evidence" value="ECO:0007669"/>
    <property type="project" value="UniProtKB-KW"/>
</dbReference>
<dbReference type="OrthoDB" id="427795at2759"/>
<keyword evidence="5" id="KW-0539">Nucleus</keyword>
<dbReference type="InterPro" id="IPR022052">
    <property type="entry name" value="Histone-bd_RBBP4-like_N"/>
</dbReference>
<feature type="repeat" description="WD" evidence="6">
    <location>
        <begin position="186"/>
        <end position="220"/>
    </location>
</feature>
<dbReference type="InterPro" id="IPR015943">
    <property type="entry name" value="WD40/YVTN_repeat-like_dom_sf"/>
</dbReference>
<dbReference type="InterPro" id="IPR050459">
    <property type="entry name" value="WD_repeat_RBAP46/RBAP48/MSI1"/>
</dbReference>
<proteinExistence type="predicted"/>
<dbReference type="Pfam" id="PF00400">
    <property type="entry name" value="WD40"/>
    <property type="match status" value="4"/>
</dbReference>
<comment type="subcellular location">
    <subcellularLocation>
        <location evidence="1">Nucleus</location>
    </subcellularLocation>
</comment>
<keyword evidence="4" id="KW-0156">Chromatin regulator</keyword>
<dbReference type="PROSITE" id="PS00678">
    <property type="entry name" value="WD_REPEATS_1"/>
    <property type="match status" value="2"/>
</dbReference>
<dbReference type="EMBL" id="NHZQ01000419">
    <property type="protein sequence ID" value="PSK36777.1"/>
    <property type="molecule type" value="Genomic_DNA"/>
</dbReference>
<evidence type="ECO:0000256" key="2">
    <source>
        <dbReference type="ARBA" id="ARBA00022574"/>
    </source>
</evidence>
<dbReference type="PANTHER" id="PTHR22850">
    <property type="entry name" value="WD40 REPEAT FAMILY"/>
    <property type="match status" value="1"/>
</dbReference>
<dbReference type="Gene3D" id="2.130.10.10">
    <property type="entry name" value="YVTN repeat-like/Quinoprotein amine dehydrogenase"/>
    <property type="match status" value="1"/>
</dbReference>
<keyword evidence="3" id="KW-0677">Repeat</keyword>
<evidence type="ECO:0000256" key="1">
    <source>
        <dbReference type="ARBA" id="ARBA00004123"/>
    </source>
</evidence>
<reference evidence="8 9" key="1">
    <citation type="submission" date="2017-05" db="EMBL/GenBank/DDBJ databases">
        <title>Draft genome sequence of Elsinoe australis.</title>
        <authorList>
            <person name="Cheng Q."/>
        </authorList>
    </citation>
    <scope>NUCLEOTIDE SEQUENCE [LARGE SCALE GENOMIC DNA]</scope>
    <source>
        <strain evidence="8 9">NL1</strain>
    </source>
</reference>
<evidence type="ECO:0000256" key="5">
    <source>
        <dbReference type="ARBA" id="ARBA00023242"/>
    </source>
</evidence>
<keyword evidence="2 6" id="KW-0853">WD repeat</keyword>
<dbReference type="AlphaFoldDB" id="A0A2P7YLC7"/>
<evidence type="ECO:0000256" key="4">
    <source>
        <dbReference type="ARBA" id="ARBA00022853"/>
    </source>
</evidence>
<feature type="domain" description="Histone-binding protein RBBP4-like N-terminal" evidence="7">
    <location>
        <begin position="30"/>
        <end position="101"/>
    </location>
</feature>
<dbReference type="PROSITE" id="PS50294">
    <property type="entry name" value="WD_REPEATS_REGION"/>
    <property type="match status" value="3"/>
</dbReference>
<keyword evidence="9" id="KW-1185">Reference proteome</keyword>
<dbReference type="InterPro" id="IPR036322">
    <property type="entry name" value="WD40_repeat_dom_sf"/>
</dbReference>
<dbReference type="InterPro" id="IPR001680">
    <property type="entry name" value="WD40_rpt"/>
</dbReference>
<evidence type="ECO:0000259" key="7">
    <source>
        <dbReference type="Pfam" id="PF12265"/>
    </source>
</evidence>
<dbReference type="GO" id="GO:0005634">
    <property type="term" value="C:nucleus"/>
    <property type="evidence" value="ECO:0007669"/>
    <property type="project" value="UniProtKB-SubCell"/>
</dbReference>
<sequence>MATVLTFDDPDTIQQQDLTAGQIDNKIINEEYKIWKKNAVFLYDIMYSRALEWPSLTTQWLPDVQAVPGKNFSTHRLIVGTHTADESHQNYLQIAHINFPNKPPATPSEYDPDREEIGGFGSAKERIDFSIQHKINHPGEVNKARYQPQNPDIIATMTNTGTALIFDRTKHPLQPKDNKITAQATLEGHESEGFALDWNRHTEGQLATGSEDRTVRVWDVAKNFSTDNRTISASNVYTHHSAVVNEVQFHPVHGKNLFGSVSDDKTFCLIDMRTSSTSHPAIRIEAHGDAINSLAFHPKQDVLFATGSADKTIGIFDLRFPDHGKIHALEGHKDMVSKVEWHPTDSAILASSADDRRIIFWDLSRAGMEQTPEDAEDGPPEMLFMHGGHTARVSDFSWNHNDPWVMCSVAEDNLIQCWRASRALVETLPPGITNREVQS</sequence>
<evidence type="ECO:0000313" key="9">
    <source>
        <dbReference type="Proteomes" id="UP000243723"/>
    </source>
</evidence>